<dbReference type="GO" id="GO:0005886">
    <property type="term" value="C:plasma membrane"/>
    <property type="evidence" value="ECO:0007669"/>
    <property type="project" value="UniProtKB-SubCell"/>
</dbReference>
<dbReference type="CDD" id="cd06261">
    <property type="entry name" value="TM_PBP2"/>
    <property type="match status" value="1"/>
</dbReference>
<protein>
    <submittedName>
        <fullName evidence="9">Dipeptide transport system permease protein DppC</fullName>
    </submittedName>
</protein>
<dbReference type="PANTHER" id="PTHR43386">
    <property type="entry name" value="OLIGOPEPTIDE TRANSPORT SYSTEM PERMEASE PROTEIN APPC"/>
    <property type="match status" value="1"/>
</dbReference>
<dbReference type="InterPro" id="IPR035906">
    <property type="entry name" value="MetI-like_sf"/>
</dbReference>
<sequence>MSENAVIEAAKQKTKAASKVTLNRRTKTIILAGAIILLFLIIAITGITMNPELYAPDYSAKKLAPSLQHIFGTDYLGRDMFYRTIKGLSTSILIGTLAATVSAFIALLLGLIAASVGGWVDKIISYFVDMFMGIPHMVLLMLISFMMGRGLKGIIIGVALTHWPNLTRVIRGEVMQIREAQFVKTARKFGKGKMEVAWNHIVPHVLPQFIVGLILLFPHAILHEAGITFLGFGLSVDSPAIGIILSEALKHIATGMWWLVLFPGVLLVVVVMLFDKLGEQIKLLLDPGSAQE</sequence>
<dbReference type="STRING" id="36849.OXPF_03760"/>
<comment type="similarity">
    <text evidence="7">Belongs to the binding-protein-dependent transport system permease family.</text>
</comment>
<dbReference type="SUPFAM" id="SSF161098">
    <property type="entry name" value="MetI-like"/>
    <property type="match status" value="1"/>
</dbReference>
<feature type="transmembrane region" description="Helical" evidence="7">
    <location>
        <begin position="255"/>
        <end position="274"/>
    </location>
</feature>
<keyword evidence="2 7" id="KW-0813">Transport</keyword>
<dbReference type="RefSeq" id="WP_083479651.1">
    <property type="nucleotide sequence ID" value="NZ_LKET01000016.1"/>
</dbReference>
<evidence type="ECO:0000259" key="8">
    <source>
        <dbReference type="PROSITE" id="PS50928"/>
    </source>
</evidence>
<comment type="caution">
    <text evidence="9">The sequence shown here is derived from an EMBL/GenBank/DDBJ whole genome shotgun (WGS) entry which is preliminary data.</text>
</comment>
<accession>A0A0P8WBA3</accession>
<dbReference type="AlphaFoldDB" id="A0A0P8WBA3"/>
<dbReference type="InterPro" id="IPR050366">
    <property type="entry name" value="BP-dependent_transpt_permease"/>
</dbReference>
<dbReference type="GO" id="GO:0055085">
    <property type="term" value="P:transmembrane transport"/>
    <property type="evidence" value="ECO:0007669"/>
    <property type="project" value="InterPro"/>
</dbReference>
<dbReference type="EMBL" id="LKET01000016">
    <property type="protein sequence ID" value="KPU45908.1"/>
    <property type="molecule type" value="Genomic_DNA"/>
</dbReference>
<proteinExistence type="inferred from homology"/>
<dbReference type="OrthoDB" id="9783218at2"/>
<evidence type="ECO:0000256" key="5">
    <source>
        <dbReference type="ARBA" id="ARBA00022989"/>
    </source>
</evidence>
<keyword evidence="6 7" id="KW-0472">Membrane</keyword>
<comment type="subcellular location">
    <subcellularLocation>
        <location evidence="1 7">Cell membrane</location>
        <topology evidence="1 7">Multi-pass membrane protein</topology>
    </subcellularLocation>
</comment>
<dbReference type="Pfam" id="PF00528">
    <property type="entry name" value="BPD_transp_1"/>
    <property type="match status" value="1"/>
</dbReference>
<dbReference type="Gene3D" id="1.10.3720.10">
    <property type="entry name" value="MetI-like"/>
    <property type="match status" value="1"/>
</dbReference>
<gene>
    <name evidence="9" type="primary">dppC_1</name>
    <name evidence="9" type="ORF">OXPF_03760</name>
</gene>
<dbReference type="PROSITE" id="PS50928">
    <property type="entry name" value="ABC_TM1"/>
    <property type="match status" value="1"/>
</dbReference>
<feature type="domain" description="ABC transmembrane type-1" evidence="8">
    <location>
        <begin position="88"/>
        <end position="278"/>
    </location>
</feature>
<feature type="transmembrane region" description="Helical" evidence="7">
    <location>
        <begin position="92"/>
        <end position="114"/>
    </location>
</feature>
<evidence type="ECO:0000256" key="3">
    <source>
        <dbReference type="ARBA" id="ARBA00022475"/>
    </source>
</evidence>
<evidence type="ECO:0000256" key="2">
    <source>
        <dbReference type="ARBA" id="ARBA00022448"/>
    </source>
</evidence>
<feature type="transmembrane region" description="Helical" evidence="7">
    <location>
        <begin position="126"/>
        <end position="147"/>
    </location>
</feature>
<dbReference type="InterPro" id="IPR000515">
    <property type="entry name" value="MetI-like"/>
</dbReference>
<feature type="transmembrane region" description="Helical" evidence="7">
    <location>
        <begin position="201"/>
        <end position="222"/>
    </location>
</feature>
<name>A0A0P8WBA3_9CLOT</name>
<feature type="transmembrane region" description="Helical" evidence="7">
    <location>
        <begin position="29"/>
        <end position="49"/>
    </location>
</feature>
<evidence type="ECO:0000313" key="9">
    <source>
        <dbReference type="EMBL" id="KPU45908.1"/>
    </source>
</evidence>
<keyword evidence="10" id="KW-1185">Reference proteome</keyword>
<keyword evidence="5 7" id="KW-1133">Transmembrane helix</keyword>
<dbReference type="PANTHER" id="PTHR43386:SF23">
    <property type="entry name" value="ABC TRANSPORTER"/>
    <property type="match status" value="1"/>
</dbReference>
<feature type="transmembrane region" description="Helical" evidence="7">
    <location>
        <begin position="229"/>
        <end position="249"/>
    </location>
</feature>
<keyword evidence="3" id="KW-1003">Cell membrane</keyword>
<dbReference type="Proteomes" id="UP000050326">
    <property type="component" value="Unassembled WGS sequence"/>
</dbReference>
<evidence type="ECO:0000313" key="10">
    <source>
        <dbReference type="Proteomes" id="UP000050326"/>
    </source>
</evidence>
<evidence type="ECO:0000256" key="1">
    <source>
        <dbReference type="ARBA" id="ARBA00004651"/>
    </source>
</evidence>
<keyword evidence="4 7" id="KW-0812">Transmembrane</keyword>
<evidence type="ECO:0000256" key="4">
    <source>
        <dbReference type="ARBA" id="ARBA00022692"/>
    </source>
</evidence>
<dbReference type="PATRIC" id="fig|36849.3.peg.407"/>
<evidence type="ECO:0000256" key="6">
    <source>
        <dbReference type="ARBA" id="ARBA00023136"/>
    </source>
</evidence>
<evidence type="ECO:0000256" key="7">
    <source>
        <dbReference type="RuleBase" id="RU363032"/>
    </source>
</evidence>
<reference evidence="9 10" key="1">
    <citation type="submission" date="2015-09" db="EMBL/GenBank/DDBJ databases">
        <title>Genome sequence of Oxobacter pfennigii DSM 3222.</title>
        <authorList>
            <person name="Poehlein A."/>
            <person name="Bengelsdorf F.R."/>
            <person name="Schiel-Bengelsdorf B."/>
            <person name="Duerre P."/>
            <person name="Daniel R."/>
        </authorList>
    </citation>
    <scope>NUCLEOTIDE SEQUENCE [LARGE SCALE GENOMIC DNA]</scope>
    <source>
        <strain evidence="9 10">DSM 3222</strain>
    </source>
</reference>
<organism evidence="9 10">
    <name type="scientific">Oxobacter pfennigii</name>
    <dbReference type="NCBI Taxonomy" id="36849"/>
    <lineage>
        <taxon>Bacteria</taxon>
        <taxon>Bacillati</taxon>
        <taxon>Bacillota</taxon>
        <taxon>Clostridia</taxon>
        <taxon>Eubacteriales</taxon>
        <taxon>Clostridiaceae</taxon>
        <taxon>Oxobacter</taxon>
    </lineage>
</organism>